<dbReference type="SUPFAM" id="SSF46955">
    <property type="entry name" value="Putative DNA-binding domain"/>
    <property type="match status" value="1"/>
</dbReference>
<dbReference type="PROSITE" id="PS00552">
    <property type="entry name" value="HTH_MERR_1"/>
    <property type="match status" value="1"/>
</dbReference>
<dbReference type="Proteomes" id="UP000092695">
    <property type="component" value="Chromosome"/>
</dbReference>
<proteinExistence type="predicted"/>
<dbReference type="InterPro" id="IPR000551">
    <property type="entry name" value="MerR-type_HTH_dom"/>
</dbReference>
<evidence type="ECO:0000259" key="2">
    <source>
        <dbReference type="PROSITE" id="PS50937"/>
    </source>
</evidence>
<evidence type="ECO:0000256" key="1">
    <source>
        <dbReference type="ARBA" id="ARBA00023125"/>
    </source>
</evidence>
<feature type="domain" description="HTH merR-type" evidence="2">
    <location>
        <begin position="7"/>
        <end position="76"/>
    </location>
</feature>
<evidence type="ECO:0000313" key="4">
    <source>
        <dbReference type="Proteomes" id="UP000092695"/>
    </source>
</evidence>
<dbReference type="PRINTS" id="PR00040">
    <property type="entry name" value="HTHMERR"/>
</dbReference>
<dbReference type="EMBL" id="CP016268">
    <property type="protein sequence ID" value="ANO50006.1"/>
    <property type="molecule type" value="Genomic_DNA"/>
</dbReference>
<keyword evidence="4" id="KW-1185">Reference proteome</keyword>
<dbReference type="AlphaFoldDB" id="A0A193LC46"/>
<protein>
    <recommendedName>
        <fullName evidence="2">HTH merR-type domain-containing protein</fullName>
    </recommendedName>
</protein>
<dbReference type="SMART" id="SM00422">
    <property type="entry name" value="HTH_MERR"/>
    <property type="match status" value="1"/>
</dbReference>
<accession>A0A193LC46</accession>
<gene>
    <name evidence="3" type="ORF">BA177_01115</name>
</gene>
<name>A0A193LC46_9GAMM</name>
<dbReference type="GO" id="GO:0003677">
    <property type="term" value="F:DNA binding"/>
    <property type="evidence" value="ECO:0007669"/>
    <property type="project" value="UniProtKB-KW"/>
</dbReference>
<dbReference type="InterPro" id="IPR047057">
    <property type="entry name" value="MerR_fam"/>
</dbReference>
<dbReference type="KEGG" id="woc:BA177_01115"/>
<dbReference type="RefSeq" id="WP_068611987.1">
    <property type="nucleotide sequence ID" value="NZ_CP016268.1"/>
</dbReference>
<dbReference type="PANTHER" id="PTHR30204">
    <property type="entry name" value="REDOX-CYCLING DRUG-SENSING TRANSCRIPTIONAL ACTIVATOR SOXR"/>
    <property type="match status" value="1"/>
</dbReference>
<reference evidence="3 4" key="1">
    <citation type="submission" date="2016-06" db="EMBL/GenBank/DDBJ databases">
        <title>Complete genome sequence of a deep-branching marine Gamma Proteobacterium Woeseia oceani type strain XK5.</title>
        <authorList>
            <person name="Mu D."/>
            <person name="Du Z."/>
        </authorList>
    </citation>
    <scope>NUCLEOTIDE SEQUENCE [LARGE SCALE GENOMIC DNA]</scope>
    <source>
        <strain evidence="3 4">XK5</strain>
    </source>
</reference>
<dbReference type="GO" id="GO:0003700">
    <property type="term" value="F:DNA-binding transcription factor activity"/>
    <property type="evidence" value="ECO:0007669"/>
    <property type="project" value="InterPro"/>
</dbReference>
<sequence length="150" mass="17140">MTSTKREYSIGELAARTGVNKETIRYYEKTGVMPDPPRTSSGYRMYGPEHLDRLRFIRRCRQLGFSMADIGSLLELVDDHDYSCAEVKSLTLMQADAVSAKIRDLERLEKTLRKVASRCTGRNVPDCPVIDALLDPDDQLELRDNDRVRD</sequence>
<keyword evidence="1" id="KW-0238">DNA-binding</keyword>
<dbReference type="STRING" id="1548547.BA177_01115"/>
<dbReference type="PROSITE" id="PS50937">
    <property type="entry name" value="HTH_MERR_2"/>
    <property type="match status" value="1"/>
</dbReference>
<dbReference type="CDD" id="cd04785">
    <property type="entry name" value="HTH_CadR-PbrR-like"/>
    <property type="match status" value="1"/>
</dbReference>
<dbReference type="PANTHER" id="PTHR30204:SF92">
    <property type="entry name" value="HTH-TYPE TRANSCRIPTIONAL REGULATOR ZNTR"/>
    <property type="match status" value="1"/>
</dbReference>
<organism evidence="3 4">
    <name type="scientific">Woeseia oceani</name>
    <dbReference type="NCBI Taxonomy" id="1548547"/>
    <lineage>
        <taxon>Bacteria</taxon>
        <taxon>Pseudomonadati</taxon>
        <taxon>Pseudomonadota</taxon>
        <taxon>Gammaproteobacteria</taxon>
        <taxon>Woeseiales</taxon>
        <taxon>Woeseiaceae</taxon>
        <taxon>Woeseia</taxon>
    </lineage>
</organism>
<dbReference type="InterPro" id="IPR009061">
    <property type="entry name" value="DNA-bd_dom_put_sf"/>
</dbReference>
<dbReference type="OrthoDB" id="9808480at2"/>
<evidence type="ECO:0000313" key="3">
    <source>
        <dbReference type="EMBL" id="ANO50006.1"/>
    </source>
</evidence>
<dbReference type="Pfam" id="PF13411">
    <property type="entry name" value="MerR_1"/>
    <property type="match status" value="1"/>
</dbReference>
<dbReference type="Gene3D" id="1.10.1660.10">
    <property type="match status" value="1"/>
</dbReference>